<dbReference type="Proteomes" id="UP000229641">
    <property type="component" value="Unassembled WGS sequence"/>
</dbReference>
<gene>
    <name evidence="4" type="primary">aroE</name>
    <name evidence="6" type="ORF">COV72_05875</name>
</gene>
<keyword evidence="4" id="KW-0028">Amino-acid biosynthesis</keyword>
<dbReference type="InterPro" id="IPR046346">
    <property type="entry name" value="Aminoacid_DH-like_N_sf"/>
</dbReference>
<evidence type="ECO:0000259" key="5">
    <source>
        <dbReference type="Pfam" id="PF08501"/>
    </source>
</evidence>
<dbReference type="EMBL" id="PCWA01000084">
    <property type="protein sequence ID" value="PIQ88806.1"/>
    <property type="molecule type" value="Genomic_DNA"/>
</dbReference>
<feature type="binding site" evidence="4">
    <location>
        <position position="112"/>
    </location>
    <ligand>
        <name>shikimate</name>
        <dbReference type="ChEBI" id="CHEBI:36208"/>
    </ligand>
</feature>
<dbReference type="InterPro" id="IPR013708">
    <property type="entry name" value="Shikimate_DH-bd_N"/>
</dbReference>
<dbReference type="GO" id="GO:0009423">
    <property type="term" value="P:chorismate biosynthetic process"/>
    <property type="evidence" value="ECO:0007669"/>
    <property type="project" value="UniProtKB-UniRule"/>
</dbReference>
<feature type="binding site" evidence="4">
    <location>
        <position position="279"/>
    </location>
    <ligand>
        <name>shikimate</name>
        <dbReference type="ChEBI" id="CHEBI:36208"/>
    </ligand>
</feature>
<dbReference type="PANTHER" id="PTHR21089:SF1">
    <property type="entry name" value="BIFUNCTIONAL 3-DEHYDROQUINATE DEHYDRATASE_SHIKIMATE DEHYDROGENASE, CHLOROPLASTIC"/>
    <property type="match status" value="1"/>
</dbReference>
<evidence type="ECO:0000313" key="6">
    <source>
        <dbReference type="EMBL" id="PIQ88806.1"/>
    </source>
</evidence>
<dbReference type="GO" id="GO:0004764">
    <property type="term" value="F:shikimate 3-dehydrogenase (NADP+) activity"/>
    <property type="evidence" value="ECO:0007669"/>
    <property type="project" value="UniProtKB-UniRule"/>
</dbReference>
<comment type="caution">
    <text evidence="4">Lacks conserved residue(s) required for the propagation of feature annotation.</text>
</comment>
<protein>
    <recommendedName>
        <fullName evidence="4">Shikimate dehydrogenase (NADP(+))</fullName>
        <shortName evidence="4">SDH</shortName>
        <ecNumber evidence="4">1.1.1.25</ecNumber>
    </recommendedName>
</protein>
<organism evidence="6 7">
    <name type="scientific">Candidatus Ghiorseimicrobium undicola</name>
    <dbReference type="NCBI Taxonomy" id="1974746"/>
    <lineage>
        <taxon>Bacteria</taxon>
        <taxon>Pseudomonadati</taxon>
        <taxon>Candidatus Omnitrophota</taxon>
        <taxon>Candidatus Ghiorseimicrobium</taxon>
    </lineage>
</organism>
<keyword evidence="2 4" id="KW-0560">Oxidoreductase</keyword>
<feature type="binding site" evidence="4">
    <location>
        <position position="250"/>
    </location>
    <ligand>
        <name>NADP(+)</name>
        <dbReference type="ChEBI" id="CHEBI:58349"/>
    </ligand>
</feature>
<dbReference type="AlphaFoldDB" id="A0A2H0LWQ2"/>
<feature type="active site" description="Proton acceptor" evidence="4">
    <location>
        <position position="80"/>
    </location>
</feature>
<dbReference type="InterPro" id="IPR036291">
    <property type="entry name" value="NAD(P)-bd_dom_sf"/>
</dbReference>
<comment type="similarity">
    <text evidence="4">Belongs to the shikimate dehydrogenase family.</text>
</comment>
<dbReference type="HAMAP" id="MF_00222">
    <property type="entry name" value="Shikimate_DH_AroE"/>
    <property type="match status" value="1"/>
</dbReference>
<dbReference type="GO" id="GO:0009073">
    <property type="term" value="P:aromatic amino acid family biosynthetic process"/>
    <property type="evidence" value="ECO:0007669"/>
    <property type="project" value="UniProtKB-KW"/>
</dbReference>
<sequence length="311" mass="35036">MARNKIYGLIGYPVKHSLSALMHNAAFAHLGINAEYRLFEVKPEELISFLMEPDKEFEDVEGRSIRAGDISGFNITIPYKVRAREILEEKFSVDKLTKKEDLHYVRLSGAVNTIRRDKHMLRYWNTDAPGFLKSLDRDLKFKTSGRSVMLIGCGGAGRAIIAALTWKQRGIKKIYVNDINQAAIEAAEKHFSQFFYLKGKLEFIRDNSRISEKITSCQLLVNATPTGMKDADPSPIDKSLLHKELYVYDVVYNRKTQLIKDAQSLGLPAKAGDGMLLYQGVDAFALWLGKSLSVDTIDIMRGALNTALNKK</sequence>
<dbReference type="UniPathway" id="UPA00053">
    <property type="reaction ID" value="UER00087"/>
</dbReference>
<dbReference type="EC" id="1.1.1.25" evidence="4"/>
<evidence type="ECO:0000313" key="7">
    <source>
        <dbReference type="Proteomes" id="UP000229641"/>
    </source>
</evidence>
<evidence type="ECO:0000256" key="3">
    <source>
        <dbReference type="ARBA" id="ARBA00023141"/>
    </source>
</evidence>
<evidence type="ECO:0000256" key="2">
    <source>
        <dbReference type="ARBA" id="ARBA00023002"/>
    </source>
</evidence>
<dbReference type="CDD" id="cd01065">
    <property type="entry name" value="NAD_bind_Shikimate_DH"/>
    <property type="match status" value="1"/>
</dbReference>
<comment type="subunit">
    <text evidence="4">Homodimer.</text>
</comment>
<comment type="function">
    <text evidence="4">Involved in the biosynthesis of the chorismate, which leads to the biosynthesis of aromatic amino acids. Catalyzes the reversible NADPH linked reduction of 3-dehydroshikimate (DHSA) to yield shikimate (SA).</text>
</comment>
<dbReference type="Gene3D" id="3.40.50.720">
    <property type="entry name" value="NAD(P)-binding Rossmann-like Domain"/>
    <property type="match status" value="1"/>
</dbReference>
<feature type="domain" description="Shikimate dehydrogenase substrate binding N-terminal" evidence="5">
    <location>
        <begin position="9"/>
        <end position="89"/>
    </location>
</feature>
<comment type="caution">
    <text evidence="6">The sequence shown here is derived from an EMBL/GenBank/DDBJ whole genome shotgun (WGS) entry which is preliminary data.</text>
</comment>
<dbReference type="PANTHER" id="PTHR21089">
    <property type="entry name" value="SHIKIMATE DEHYDROGENASE"/>
    <property type="match status" value="1"/>
</dbReference>
<dbReference type="GO" id="GO:0019632">
    <property type="term" value="P:shikimate metabolic process"/>
    <property type="evidence" value="ECO:0007669"/>
    <property type="project" value="TreeGrafter"/>
</dbReference>
<dbReference type="InterPro" id="IPR022893">
    <property type="entry name" value="Shikimate_DH_fam"/>
</dbReference>
<dbReference type="GO" id="GO:0008652">
    <property type="term" value="P:amino acid biosynthetic process"/>
    <property type="evidence" value="ECO:0007669"/>
    <property type="project" value="UniProtKB-KW"/>
</dbReference>
<dbReference type="SUPFAM" id="SSF53223">
    <property type="entry name" value="Aminoacid dehydrogenase-like, N-terminal domain"/>
    <property type="match status" value="1"/>
</dbReference>
<dbReference type="Pfam" id="PF08501">
    <property type="entry name" value="Shikimate_dh_N"/>
    <property type="match status" value="1"/>
</dbReference>
<feature type="binding site" evidence="4">
    <location>
        <position position="127"/>
    </location>
    <ligand>
        <name>shikimate</name>
        <dbReference type="ChEBI" id="CHEBI:36208"/>
    </ligand>
</feature>
<dbReference type="Gene3D" id="3.40.50.10860">
    <property type="entry name" value="Leucine Dehydrogenase, chain A, domain 1"/>
    <property type="match status" value="1"/>
</dbReference>
<keyword evidence="3 4" id="KW-0057">Aromatic amino acid biosynthesis</keyword>
<feature type="binding site" evidence="4">
    <location>
        <position position="272"/>
    </location>
    <ligand>
        <name>NADP(+)</name>
        <dbReference type="ChEBI" id="CHEBI:58349"/>
    </ligand>
</feature>
<evidence type="ECO:0000256" key="4">
    <source>
        <dbReference type="HAMAP-Rule" id="MF_00222"/>
    </source>
</evidence>
<evidence type="ECO:0000256" key="1">
    <source>
        <dbReference type="ARBA" id="ARBA00004871"/>
    </source>
</evidence>
<dbReference type="SUPFAM" id="SSF51735">
    <property type="entry name" value="NAD(P)-binding Rossmann-fold domains"/>
    <property type="match status" value="1"/>
</dbReference>
<comment type="catalytic activity">
    <reaction evidence="4">
        <text>shikimate + NADP(+) = 3-dehydroshikimate + NADPH + H(+)</text>
        <dbReference type="Rhea" id="RHEA:17737"/>
        <dbReference type="ChEBI" id="CHEBI:15378"/>
        <dbReference type="ChEBI" id="CHEBI:16630"/>
        <dbReference type="ChEBI" id="CHEBI:36208"/>
        <dbReference type="ChEBI" id="CHEBI:57783"/>
        <dbReference type="ChEBI" id="CHEBI:58349"/>
        <dbReference type="EC" id="1.1.1.25"/>
    </reaction>
</comment>
<feature type="binding site" evidence="4">
    <location>
        <begin position="17"/>
        <end position="19"/>
    </location>
    <ligand>
        <name>shikimate</name>
        <dbReference type="ChEBI" id="CHEBI:36208"/>
    </ligand>
</feature>
<proteinExistence type="inferred from homology"/>
<reference evidence="6 7" key="1">
    <citation type="submission" date="2017-09" db="EMBL/GenBank/DDBJ databases">
        <title>Depth-based differentiation of microbial function through sediment-hosted aquifers and enrichment of novel symbionts in the deep terrestrial subsurface.</title>
        <authorList>
            <person name="Probst A.J."/>
            <person name="Ladd B."/>
            <person name="Jarett J.K."/>
            <person name="Geller-Mcgrath D.E."/>
            <person name="Sieber C.M."/>
            <person name="Emerson J.B."/>
            <person name="Anantharaman K."/>
            <person name="Thomas B.C."/>
            <person name="Malmstrom R."/>
            <person name="Stieglmeier M."/>
            <person name="Klingl A."/>
            <person name="Woyke T."/>
            <person name="Ryan C.M."/>
            <person name="Banfield J.F."/>
        </authorList>
    </citation>
    <scope>NUCLEOTIDE SEQUENCE [LARGE SCALE GENOMIC DNA]</scope>
    <source>
        <strain evidence="6">CG11_big_fil_rev_8_21_14_0_20_42_13</strain>
    </source>
</reference>
<feature type="binding site" evidence="4">
    <location>
        <position position="252"/>
    </location>
    <ligand>
        <name>shikimate</name>
        <dbReference type="ChEBI" id="CHEBI:36208"/>
    </ligand>
</feature>
<comment type="pathway">
    <text evidence="1 4">Metabolic intermediate biosynthesis; chorismate biosynthesis; chorismate from D-erythrose 4-phosphate and phosphoenolpyruvate: step 4/7.</text>
</comment>
<feature type="binding site" evidence="4">
    <location>
        <position position="76"/>
    </location>
    <ligand>
        <name>shikimate</name>
        <dbReference type="ChEBI" id="CHEBI:36208"/>
    </ligand>
</feature>
<keyword evidence="4" id="KW-0521">NADP</keyword>
<accession>A0A2H0LWQ2</accession>
<name>A0A2H0LWQ2_9BACT</name>